<reference evidence="2 3" key="1">
    <citation type="submission" date="2015-03" db="EMBL/GenBank/DDBJ databases">
        <title>Luteipulveratus halotolerans sp. nov., a novel actinobacterium (Dermacoccaceae) from Sarawak, Malaysia.</title>
        <authorList>
            <person name="Juboi H."/>
            <person name="Basik A."/>
            <person name="Shamsul S.S."/>
            <person name="Arnold P."/>
            <person name="Schmitt E.K."/>
            <person name="Sanglier J.-J."/>
            <person name="Yeo T."/>
        </authorList>
    </citation>
    <scope>NUCLEOTIDE SEQUENCE [LARGE SCALE GENOMIC DNA]</scope>
    <source>
        <strain evidence="2 3">MN07-A0370</strain>
    </source>
</reference>
<dbReference type="Pfam" id="PF13835">
    <property type="entry name" value="DUF4194"/>
    <property type="match status" value="1"/>
</dbReference>
<accession>A0A0K1JIU6</accession>
<evidence type="ECO:0000313" key="3">
    <source>
        <dbReference type="Proteomes" id="UP000066480"/>
    </source>
</evidence>
<feature type="region of interest" description="Disordered" evidence="1">
    <location>
        <begin position="191"/>
        <end position="213"/>
    </location>
</feature>
<protein>
    <recommendedName>
        <fullName evidence="4">DUF4194 domain-containing protein</fullName>
    </recommendedName>
</protein>
<proteinExistence type="predicted"/>
<sequence length="213" mass="24120">MEPPLFDGDLGTEPSDIRELLTVLFKDHLLDGNQRVRLWNVLIEHEGHVRSRLHDFYLELVVAPGHRIAYQKQVDADQDYRILTPQRAMSRELAMAVLVLVDRYQRAAVANAPTVSVARREFADAWEQMWGEREKDRVARDKNAEAALKRLFETGLIMGRSPANGGESWKISPAVPVFYGPDVLQTITVSLLGEEQDNDREDEGRADGLDGDK</sequence>
<dbReference type="OrthoDB" id="3725402at2"/>
<dbReference type="KEGG" id="lmoi:VV02_12600"/>
<dbReference type="RefSeq" id="WP_052591854.1">
    <property type="nucleotide sequence ID" value="NZ_CP011112.1"/>
</dbReference>
<name>A0A0K1JIU6_9MICO</name>
<evidence type="ECO:0000256" key="1">
    <source>
        <dbReference type="SAM" id="MobiDB-lite"/>
    </source>
</evidence>
<dbReference type="STRING" id="571913.VV02_12600"/>
<dbReference type="Proteomes" id="UP000066480">
    <property type="component" value="Chromosome"/>
</dbReference>
<dbReference type="InterPro" id="IPR025449">
    <property type="entry name" value="JetB"/>
</dbReference>
<feature type="compositionally biased region" description="Basic and acidic residues" evidence="1">
    <location>
        <begin position="202"/>
        <end position="213"/>
    </location>
</feature>
<organism evidence="2 3">
    <name type="scientific">Luteipulveratus mongoliensis</name>
    <dbReference type="NCBI Taxonomy" id="571913"/>
    <lineage>
        <taxon>Bacteria</taxon>
        <taxon>Bacillati</taxon>
        <taxon>Actinomycetota</taxon>
        <taxon>Actinomycetes</taxon>
        <taxon>Micrococcales</taxon>
        <taxon>Dermacoccaceae</taxon>
        <taxon>Luteipulveratus</taxon>
    </lineage>
</organism>
<keyword evidence="3" id="KW-1185">Reference proteome</keyword>
<evidence type="ECO:0008006" key="4">
    <source>
        <dbReference type="Google" id="ProtNLM"/>
    </source>
</evidence>
<gene>
    <name evidence="2" type="ORF">VV02_12600</name>
</gene>
<dbReference type="EMBL" id="CP011112">
    <property type="protein sequence ID" value="AKU16508.1"/>
    <property type="molecule type" value="Genomic_DNA"/>
</dbReference>
<evidence type="ECO:0000313" key="2">
    <source>
        <dbReference type="EMBL" id="AKU16508.1"/>
    </source>
</evidence>
<dbReference type="AlphaFoldDB" id="A0A0K1JIU6"/>